<comment type="caution">
    <text evidence="1">The sequence shown here is derived from an EMBL/GenBank/DDBJ whole genome shotgun (WGS) entry which is preliminary data.</text>
</comment>
<protein>
    <submittedName>
        <fullName evidence="1">Uncharacterized protein</fullName>
    </submittedName>
</protein>
<gene>
    <name evidence="1" type="ORF">DXG03_003921</name>
</gene>
<feature type="non-terminal residue" evidence="1">
    <location>
        <position position="69"/>
    </location>
</feature>
<accession>A0A9P7GB80</accession>
<reference evidence="1" key="2">
    <citation type="submission" date="2021-10" db="EMBL/GenBank/DDBJ databases">
        <title>Phylogenomics reveals ancestral predisposition of the termite-cultivated fungus Termitomyces towards a domesticated lifestyle.</title>
        <authorList>
            <person name="Auxier B."/>
            <person name="Grum-Grzhimaylo A."/>
            <person name="Cardenas M.E."/>
            <person name="Lodge J.D."/>
            <person name="Laessoe T."/>
            <person name="Pedersen O."/>
            <person name="Smith M.E."/>
            <person name="Kuyper T.W."/>
            <person name="Franco-Molano E.A."/>
            <person name="Baroni T.J."/>
            <person name="Aanen D.K."/>
        </authorList>
    </citation>
    <scope>NUCLEOTIDE SEQUENCE</scope>
    <source>
        <strain evidence="1">AP01</strain>
        <tissue evidence="1">Mycelium</tissue>
    </source>
</reference>
<dbReference type="AlphaFoldDB" id="A0A9P7GB80"/>
<organism evidence="1 2">
    <name type="scientific">Asterophora parasitica</name>
    <dbReference type="NCBI Taxonomy" id="117018"/>
    <lineage>
        <taxon>Eukaryota</taxon>
        <taxon>Fungi</taxon>
        <taxon>Dikarya</taxon>
        <taxon>Basidiomycota</taxon>
        <taxon>Agaricomycotina</taxon>
        <taxon>Agaricomycetes</taxon>
        <taxon>Agaricomycetidae</taxon>
        <taxon>Agaricales</taxon>
        <taxon>Tricholomatineae</taxon>
        <taxon>Lyophyllaceae</taxon>
        <taxon>Asterophora</taxon>
    </lineage>
</organism>
<proteinExistence type="predicted"/>
<dbReference type="Proteomes" id="UP000775547">
    <property type="component" value="Unassembled WGS sequence"/>
</dbReference>
<name>A0A9P7GB80_9AGAR</name>
<reference evidence="1" key="1">
    <citation type="submission" date="2020-07" db="EMBL/GenBank/DDBJ databases">
        <authorList>
            <person name="Nieuwenhuis M."/>
            <person name="Van De Peppel L.J.J."/>
        </authorList>
    </citation>
    <scope>NUCLEOTIDE SEQUENCE</scope>
    <source>
        <strain evidence="1">AP01</strain>
        <tissue evidence="1">Mycelium</tissue>
    </source>
</reference>
<evidence type="ECO:0000313" key="1">
    <source>
        <dbReference type="EMBL" id="KAG5646324.1"/>
    </source>
</evidence>
<evidence type="ECO:0000313" key="2">
    <source>
        <dbReference type="Proteomes" id="UP000775547"/>
    </source>
</evidence>
<sequence length="69" mass="7928">MDTGSISISPLQELARQELATKCPEVLTVAQQEARDFAVVDEELQHWLAVSLITSTREREELDLVRFWQ</sequence>
<dbReference type="EMBL" id="JABCKV010000023">
    <property type="protein sequence ID" value="KAG5646324.1"/>
    <property type="molecule type" value="Genomic_DNA"/>
</dbReference>
<keyword evidence="2" id="KW-1185">Reference proteome</keyword>